<evidence type="ECO:0000256" key="1">
    <source>
        <dbReference type="SAM" id="MobiDB-lite"/>
    </source>
</evidence>
<feature type="compositionally biased region" description="Gly residues" evidence="1">
    <location>
        <begin position="127"/>
        <end position="138"/>
    </location>
</feature>
<protein>
    <submittedName>
        <fullName evidence="3">Uncharacterized protein</fullName>
    </submittedName>
</protein>
<evidence type="ECO:0000256" key="2">
    <source>
        <dbReference type="SAM" id="SignalP"/>
    </source>
</evidence>
<evidence type="ECO:0000313" key="4">
    <source>
        <dbReference type="Proteomes" id="UP001268542"/>
    </source>
</evidence>
<gene>
    <name evidence="3" type="ORF">RDV89_08995</name>
</gene>
<dbReference type="EMBL" id="JAVYII010000003">
    <property type="protein sequence ID" value="MDT9593203.1"/>
    <property type="molecule type" value="Genomic_DNA"/>
</dbReference>
<sequence>MMKRVMSLAALALAGATLTACGSSAPTDASKDDFCEAFTEAATDWYPESEDEEIDTTGAIETLEETGTPEDIGEDARNGFEVYIDALDEINGNSIADYDGEDPVEVSEDDEADFDALSEYVTQECGGSAGGVEGGADGGAEDGTED</sequence>
<dbReference type="PROSITE" id="PS51257">
    <property type="entry name" value="PROKAR_LIPOPROTEIN"/>
    <property type="match status" value="1"/>
</dbReference>
<evidence type="ECO:0000313" key="3">
    <source>
        <dbReference type="EMBL" id="MDT9593203.1"/>
    </source>
</evidence>
<organism evidence="3 4">
    <name type="scientific">Nocardioides imazamoxiresistens</name>
    <dbReference type="NCBI Taxonomy" id="3231893"/>
    <lineage>
        <taxon>Bacteria</taxon>
        <taxon>Bacillati</taxon>
        <taxon>Actinomycetota</taxon>
        <taxon>Actinomycetes</taxon>
        <taxon>Propionibacteriales</taxon>
        <taxon>Nocardioidaceae</taxon>
        <taxon>Nocardioides</taxon>
    </lineage>
</organism>
<keyword evidence="2" id="KW-0732">Signal</keyword>
<feature type="region of interest" description="Disordered" evidence="1">
    <location>
        <begin position="124"/>
        <end position="146"/>
    </location>
</feature>
<feature type="signal peptide" evidence="2">
    <location>
        <begin position="1"/>
        <end position="25"/>
    </location>
</feature>
<name>A0ABU3PVF8_9ACTN</name>
<proteinExistence type="predicted"/>
<reference evidence="3 4" key="1">
    <citation type="submission" date="2023-08" db="EMBL/GenBank/DDBJ databases">
        <title>Nocardioides seae sp. nov., a bacterium isolated from a soil.</title>
        <authorList>
            <person name="Wang X."/>
        </authorList>
    </citation>
    <scope>NUCLEOTIDE SEQUENCE [LARGE SCALE GENOMIC DNA]</scope>
    <source>
        <strain evidence="3 4">YZH12</strain>
    </source>
</reference>
<feature type="chain" id="PRO_5047376198" evidence="2">
    <location>
        <begin position="26"/>
        <end position="146"/>
    </location>
</feature>
<accession>A0ABU3PVF8</accession>
<dbReference type="RefSeq" id="WP_315732637.1">
    <property type="nucleotide sequence ID" value="NZ_JAVYII010000003.1"/>
</dbReference>
<dbReference type="Proteomes" id="UP001268542">
    <property type="component" value="Unassembled WGS sequence"/>
</dbReference>
<keyword evidence="4" id="KW-1185">Reference proteome</keyword>
<comment type="caution">
    <text evidence="3">The sequence shown here is derived from an EMBL/GenBank/DDBJ whole genome shotgun (WGS) entry which is preliminary data.</text>
</comment>